<dbReference type="PANTHER" id="PTHR28620:SF1">
    <property type="entry name" value="CENP-V_GFA DOMAIN-CONTAINING PROTEIN"/>
    <property type="match status" value="1"/>
</dbReference>
<proteinExistence type="inferred from homology"/>
<organism evidence="5 6">
    <name type="scientific">Neohortaea acidophila</name>
    <dbReference type="NCBI Taxonomy" id="245834"/>
    <lineage>
        <taxon>Eukaryota</taxon>
        <taxon>Fungi</taxon>
        <taxon>Dikarya</taxon>
        <taxon>Ascomycota</taxon>
        <taxon>Pezizomycotina</taxon>
        <taxon>Dothideomycetes</taxon>
        <taxon>Dothideomycetidae</taxon>
        <taxon>Mycosphaerellales</taxon>
        <taxon>Teratosphaeriaceae</taxon>
        <taxon>Neohortaea</taxon>
    </lineage>
</organism>
<dbReference type="EMBL" id="MU001637">
    <property type="protein sequence ID" value="KAF2481633.1"/>
    <property type="molecule type" value="Genomic_DNA"/>
</dbReference>
<dbReference type="InterPro" id="IPR052355">
    <property type="entry name" value="CENP-V-like"/>
</dbReference>
<dbReference type="PANTHER" id="PTHR28620">
    <property type="entry name" value="CENTROMERE PROTEIN V"/>
    <property type="match status" value="1"/>
</dbReference>
<reference evidence="5" key="1">
    <citation type="journal article" date="2020" name="Stud. Mycol.">
        <title>101 Dothideomycetes genomes: a test case for predicting lifestyles and emergence of pathogens.</title>
        <authorList>
            <person name="Haridas S."/>
            <person name="Albert R."/>
            <person name="Binder M."/>
            <person name="Bloem J."/>
            <person name="Labutti K."/>
            <person name="Salamov A."/>
            <person name="Andreopoulos B."/>
            <person name="Baker S."/>
            <person name="Barry K."/>
            <person name="Bills G."/>
            <person name="Bluhm B."/>
            <person name="Cannon C."/>
            <person name="Castanera R."/>
            <person name="Culley D."/>
            <person name="Daum C."/>
            <person name="Ezra D."/>
            <person name="Gonzalez J."/>
            <person name="Henrissat B."/>
            <person name="Kuo A."/>
            <person name="Liang C."/>
            <person name="Lipzen A."/>
            <person name="Lutzoni F."/>
            <person name="Magnuson J."/>
            <person name="Mondo S."/>
            <person name="Nolan M."/>
            <person name="Ohm R."/>
            <person name="Pangilinan J."/>
            <person name="Park H.-J."/>
            <person name="Ramirez L."/>
            <person name="Alfaro M."/>
            <person name="Sun H."/>
            <person name="Tritt A."/>
            <person name="Yoshinaga Y."/>
            <person name="Zwiers L.-H."/>
            <person name="Turgeon B."/>
            <person name="Goodwin S."/>
            <person name="Spatafora J."/>
            <person name="Crous P."/>
            <person name="Grigoriev I."/>
        </authorList>
    </citation>
    <scope>NUCLEOTIDE SEQUENCE</scope>
    <source>
        <strain evidence="5">CBS 113389</strain>
    </source>
</reference>
<keyword evidence="2" id="KW-0479">Metal-binding</keyword>
<evidence type="ECO:0000256" key="1">
    <source>
        <dbReference type="ARBA" id="ARBA00005495"/>
    </source>
</evidence>
<dbReference type="PROSITE" id="PS51891">
    <property type="entry name" value="CENP_V_GFA"/>
    <property type="match status" value="1"/>
</dbReference>
<dbReference type="AlphaFoldDB" id="A0A6A6PQB3"/>
<evidence type="ECO:0000256" key="2">
    <source>
        <dbReference type="ARBA" id="ARBA00022723"/>
    </source>
</evidence>
<evidence type="ECO:0000259" key="4">
    <source>
        <dbReference type="PROSITE" id="PS51891"/>
    </source>
</evidence>
<dbReference type="GeneID" id="54470787"/>
<dbReference type="RefSeq" id="XP_033588203.1">
    <property type="nucleotide sequence ID" value="XM_033729785.1"/>
</dbReference>
<evidence type="ECO:0000256" key="3">
    <source>
        <dbReference type="ARBA" id="ARBA00022833"/>
    </source>
</evidence>
<feature type="domain" description="CENP-V/GFA" evidence="4">
    <location>
        <begin position="12"/>
        <end position="131"/>
    </location>
</feature>
<dbReference type="Proteomes" id="UP000799767">
    <property type="component" value="Unassembled WGS sequence"/>
</dbReference>
<evidence type="ECO:0000313" key="6">
    <source>
        <dbReference type="Proteomes" id="UP000799767"/>
    </source>
</evidence>
<dbReference type="Pfam" id="PF04828">
    <property type="entry name" value="GFA"/>
    <property type="match status" value="1"/>
</dbReference>
<gene>
    <name evidence="5" type="ORF">BDY17DRAFT_168486</name>
</gene>
<evidence type="ECO:0000313" key="5">
    <source>
        <dbReference type="EMBL" id="KAF2481633.1"/>
    </source>
</evidence>
<dbReference type="OrthoDB" id="2993351at2759"/>
<dbReference type="InterPro" id="IPR006913">
    <property type="entry name" value="CENP-V/GFA"/>
</dbReference>
<name>A0A6A6PQB3_9PEZI</name>
<keyword evidence="6" id="KW-1185">Reference proteome</keyword>
<comment type="similarity">
    <text evidence="1">Belongs to the Gfa family.</text>
</comment>
<dbReference type="InterPro" id="IPR011057">
    <property type="entry name" value="Mss4-like_sf"/>
</dbReference>
<sequence length="142" mass="16220">MSTQPTGTRKTYEANCHCGNIRYTVTLDDALYPEGKAKINRCNCSICTKNGYLLVYPKREDVVFQNDSEARLKDYFFGKKNKPHRFCPECSSSVLIDFKNSDVPNQRGELAINARLFKDIDLDKAAYTTYDGRNKLGPVYQN</sequence>
<dbReference type="GO" id="GO:0016846">
    <property type="term" value="F:carbon-sulfur lyase activity"/>
    <property type="evidence" value="ECO:0007669"/>
    <property type="project" value="InterPro"/>
</dbReference>
<accession>A0A6A6PQB3</accession>
<dbReference type="GO" id="GO:0046872">
    <property type="term" value="F:metal ion binding"/>
    <property type="evidence" value="ECO:0007669"/>
    <property type="project" value="UniProtKB-KW"/>
</dbReference>
<keyword evidence="3" id="KW-0862">Zinc</keyword>
<dbReference type="SUPFAM" id="SSF51316">
    <property type="entry name" value="Mss4-like"/>
    <property type="match status" value="1"/>
</dbReference>
<protein>
    <submittedName>
        <fullName evidence="5">DUF636 domain-containing protein</fullName>
    </submittedName>
</protein>
<dbReference type="Gene3D" id="2.170.150.70">
    <property type="match status" value="1"/>
</dbReference>